<sequence>MRMKRMAAAVVAMVTALALTACAGGFDASKYVNGVLNNIYLGDSTGYMELVDITADEAKEEYEQGIGVEADFFLQYYGLDSVSDDVYQQIVDMYKQIYSKSKFEVKDAVKNGDDFNVEVVVSPIDVIVNSEDAISTAVDDFVANANPDDYTDDQVLNDDLAKLVIKVINDNMSNLGYQAEKSIIVKVEKDAQGYYGLSDDAISLLDQDMIAY</sequence>
<dbReference type="EMBL" id="MCGH01000002">
    <property type="protein sequence ID" value="ODM05086.1"/>
    <property type="molecule type" value="Genomic_DNA"/>
</dbReference>
<dbReference type="RefSeq" id="WP_009254952.1">
    <property type="nucleotide sequence ID" value="NZ_BAABXS010000002.1"/>
</dbReference>
<evidence type="ECO:0000256" key="1">
    <source>
        <dbReference type="SAM" id="SignalP"/>
    </source>
</evidence>
<dbReference type="EMBL" id="MEHD01000022">
    <property type="protein sequence ID" value="ODR56951.1"/>
    <property type="molecule type" value="Genomic_DNA"/>
</dbReference>
<dbReference type="PATRIC" id="fig|1432052.3.peg.1948"/>
<evidence type="ECO:0000313" key="9">
    <source>
        <dbReference type="Proteomes" id="UP000095003"/>
    </source>
</evidence>
<name>A0A1E3AZU9_9FIRM</name>
<proteinExistence type="predicted"/>
<feature type="signal peptide" evidence="1">
    <location>
        <begin position="1"/>
        <end position="23"/>
    </location>
</feature>
<dbReference type="EMBL" id="MEHA01000011">
    <property type="protein sequence ID" value="ODR50255.1"/>
    <property type="molecule type" value="Genomic_DNA"/>
</dbReference>
<dbReference type="Proteomes" id="UP000094869">
    <property type="component" value="Unassembled WGS sequence"/>
</dbReference>
<dbReference type="AlphaFoldDB" id="A0A1E3AZU9"/>
<gene>
    <name evidence="3" type="ORF">BEH84_01782</name>
    <name evidence="4" type="ORF">BEI59_15440</name>
    <name evidence="2" type="ORF">BEI61_00969</name>
    <name evidence="5" type="ORF">BEI63_12280</name>
</gene>
<keyword evidence="1" id="KW-0732">Signal</keyword>
<feature type="chain" id="PRO_5044556747" description="DUF5105 domain-containing protein" evidence="1">
    <location>
        <begin position="24"/>
        <end position="212"/>
    </location>
</feature>
<evidence type="ECO:0000313" key="2">
    <source>
        <dbReference type="EMBL" id="ODM05086.1"/>
    </source>
</evidence>
<protein>
    <recommendedName>
        <fullName evidence="10">DUF5105 domain-containing protein</fullName>
    </recommendedName>
</protein>
<dbReference type="EMBL" id="MCGI01000001">
    <property type="protein sequence ID" value="ODM14061.1"/>
    <property type="molecule type" value="Genomic_DNA"/>
</dbReference>
<reference evidence="4 7" key="3">
    <citation type="submission" date="2016-08" db="EMBL/GenBank/DDBJ databases">
        <authorList>
            <person name="Seilhamer J.J."/>
        </authorList>
    </citation>
    <scope>NUCLEOTIDE SEQUENCE [LARGE SCALE GENOMIC DNA]</scope>
    <source>
        <strain evidence="4 7">NML150140-1</strain>
    </source>
</reference>
<evidence type="ECO:0000313" key="5">
    <source>
        <dbReference type="EMBL" id="ODR56951.1"/>
    </source>
</evidence>
<dbReference type="GeneID" id="93300152"/>
<dbReference type="Proteomes" id="UP000095003">
    <property type="component" value="Unassembled WGS sequence"/>
</dbReference>
<organism evidence="3 9">
    <name type="scientific">Eisenbergiella tayi</name>
    <dbReference type="NCBI Taxonomy" id="1432052"/>
    <lineage>
        <taxon>Bacteria</taxon>
        <taxon>Bacillati</taxon>
        <taxon>Bacillota</taxon>
        <taxon>Clostridia</taxon>
        <taxon>Lachnospirales</taxon>
        <taxon>Lachnospiraceae</taxon>
        <taxon>Eisenbergiella</taxon>
    </lineage>
</organism>
<dbReference type="PROSITE" id="PS51257">
    <property type="entry name" value="PROKAR_LIPOPROTEIN"/>
    <property type="match status" value="1"/>
</dbReference>
<evidence type="ECO:0000313" key="7">
    <source>
        <dbReference type="Proteomes" id="UP000094271"/>
    </source>
</evidence>
<evidence type="ECO:0000313" key="4">
    <source>
        <dbReference type="EMBL" id="ODR50255.1"/>
    </source>
</evidence>
<reference evidence="5 8" key="2">
    <citation type="submission" date="2016-08" db="EMBL/GenBank/DDBJ databases">
        <title>Characterization of Isolates of Eisenbergiella tayi Derived from Blood Cultures, Using Whole Genome Sequencing.</title>
        <authorList>
            <person name="Bernier A.-M."/>
            <person name="Burdz T."/>
            <person name="Wiebe D."/>
            <person name="Bernard K."/>
        </authorList>
    </citation>
    <scope>NUCLEOTIDE SEQUENCE [LARGE SCALE GENOMIC DNA]</scope>
    <source>
        <strain evidence="5 8">NML120146</strain>
    </source>
</reference>
<comment type="caution">
    <text evidence="3">The sequence shown here is derived from an EMBL/GenBank/DDBJ whole genome shotgun (WGS) entry which is preliminary data.</text>
</comment>
<dbReference type="Proteomes" id="UP000094271">
    <property type="component" value="Unassembled WGS sequence"/>
</dbReference>
<dbReference type="Proteomes" id="UP000094067">
    <property type="component" value="Unassembled WGS sequence"/>
</dbReference>
<keyword evidence="8" id="KW-1185">Reference proteome</keyword>
<accession>A0A1E3AZU9</accession>
<evidence type="ECO:0000313" key="8">
    <source>
        <dbReference type="Proteomes" id="UP000094869"/>
    </source>
</evidence>
<dbReference type="OrthoDB" id="2064413at2"/>
<reference evidence="6 9" key="1">
    <citation type="submission" date="2016-07" db="EMBL/GenBank/DDBJ databases">
        <title>Characterization of isolates of Eisenbergiella tayi derived from blood cultures, using whole genome sequencing.</title>
        <authorList>
            <person name="Burdz T."/>
            <person name="Wiebe D."/>
            <person name="Huynh C."/>
            <person name="Bernard K."/>
        </authorList>
    </citation>
    <scope>NUCLEOTIDE SEQUENCE [LARGE SCALE GENOMIC DNA]</scope>
    <source>
        <strain evidence="2 6">NML 110608</strain>
        <strain evidence="3 9">NML 120489</strain>
    </source>
</reference>
<evidence type="ECO:0000313" key="6">
    <source>
        <dbReference type="Proteomes" id="UP000094067"/>
    </source>
</evidence>
<evidence type="ECO:0008006" key="10">
    <source>
        <dbReference type="Google" id="ProtNLM"/>
    </source>
</evidence>
<evidence type="ECO:0000313" key="3">
    <source>
        <dbReference type="EMBL" id="ODM14061.1"/>
    </source>
</evidence>